<accession>A0A1H9HSH5</accession>
<dbReference type="InterPro" id="IPR005790">
    <property type="entry name" value="DNA_polIII_delta"/>
</dbReference>
<dbReference type="SUPFAM" id="SSF52540">
    <property type="entry name" value="P-loop containing nucleoside triphosphate hydrolases"/>
    <property type="match status" value="1"/>
</dbReference>
<sequence length="340" mass="39272">MVTIDKQLAEIKSGHLAPVYLVQGEEHFLQKKARVFFQEEIVDEADRDLNIGSYNMEDTLLQVALEDAESAPFFGDNRVVFIDKPYFLTTAKNKSKLEHDLEAFTDYLANPLESTVLVIMAPYDSLDSRKKIVKQLKKQAVLIDAKILKEDSVRSVVKEQVIEKGYQIDRKVLDIFLHKVNFSLTRAMQELDKLYLSVGESKEITEMMIHQLIAKSLEENIFELVEAILKKDATKALEIYRDMLLQKEDPIKMNAILVGQFRLLLQVSYLTKQGHHEGEMQKVLGIHPYRIKLASRQAKKYSIKQLEMYYKKLIETELALKTSVGIKNIHFELFILQFCA</sequence>
<keyword evidence="3" id="KW-0808">Transferase</keyword>
<dbReference type="PANTHER" id="PTHR34388:SF1">
    <property type="entry name" value="DNA POLYMERASE III SUBUNIT DELTA"/>
    <property type="match status" value="1"/>
</dbReference>
<dbReference type="Gene3D" id="1.20.272.10">
    <property type="match status" value="1"/>
</dbReference>
<name>A0A1H9HSH5_9LACT</name>
<organism evidence="11 12">
    <name type="scientific">Granulicatella balaenopterae</name>
    <dbReference type="NCBI Taxonomy" id="137733"/>
    <lineage>
        <taxon>Bacteria</taxon>
        <taxon>Bacillati</taxon>
        <taxon>Bacillota</taxon>
        <taxon>Bacilli</taxon>
        <taxon>Lactobacillales</taxon>
        <taxon>Carnobacteriaceae</taxon>
        <taxon>Granulicatella</taxon>
    </lineage>
</organism>
<dbReference type="EC" id="2.7.7.7" evidence="1"/>
<feature type="domain" description="DNA polymerase III delta subunit-like C-terminal" evidence="10">
    <location>
        <begin position="218"/>
        <end position="338"/>
    </location>
</feature>
<evidence type="ECO:0000256" key="2">
    <source>
        <dbReference type="ARBA" id="ARBA00017703"/>
    </source>
</evidence>
<dbReference type="Proteomes" id="UP000198556">
    <property type="component" value="Unassembled WGS sequence"/>
</dbReference>
<evidence type="ECO:0000256" key="4">
    <source>
        <dbReference type="ARBA" id="ARBA00022695"/>
    </source>
</evidence>
<dbReference type="InterPro" id="IPR010372">
    <property type="entry name" value="DNA_pol3_delta_N"/>
</dbReference>
<keyword evidence="12" id="KW-1185">Reference proteome</keyword>
<dbReference type="PANTHER" id="PTHR34388">
    <property type="entry name" value="DNA POLYMERASE III SUBUNIT DELTA"/>
    <property type="match status" value="1"/>
</dbReference>
<evidence type="ECO:0000313" key="11">
    <source>
        <dbReference type="EMBL" id="SEQ65290.1"/>
    </source>
</evidence>
<dbReference type="InterPro" id="IPR008921">
    <property type="entry name" value="DNA_pol3_clamp-load_cplx_C"/>
</dbReference>
<evidence type="ECO:0000256" key="6">
    <source>
        <dbReference type="ARBA" id="ARBA00022932"/>
    </source>
</evidence>
<evidence type="ECO:0000256" key="1">
    <source>
        <dbReference type="ARBA" id="ARBA00012417"/>
    </source>
</evidence>
<dbReference type="Pfam" id="PF06144">
    <property type="entry name" value="DNA_pol3_delta"/>
    <property type="match status" value="1"/>
</dbReference>
<comment type="similarity">
    <text evidence="7">Belongs to the DNA polymerase HolA subunit family.</text>
</comment>
<dbReference type="RefSeq" id="WP_089745849.1">
    <property type="nucleotide sequence ID" value="NZ_FOGF01000003.1"/>
</dbReference>
<evidence type="ECO:0000259" key="9">
    <source>
        <dbReference type="Pfam" id="PF06144"/>
    </source>
</evidence>
<reference evidence="11 12" key="1">
    <citation type="submission" date="2016-10" db="EMBL/GenBank/DDBJ databases">
        <authorList>
            <person name="de Groot N.N."/>
        </authorList>
    </citation>
    <scope>NUCLEOTIDE SEQUENCE [LARGE SCALE GENOMIC DNA]</scope>
    <source>
        <strain evidence="11 12">DSM 15827</strain>
    </source>
</reference>
<evidence type="ECO:0000256" key="8">
    <source>
        <dbReference type="ARBA" id="ARBA00049244"/>
    </source>
</evidence>
<dbReference type="Pfam" id="PF21694">
    <property type="entry name" value="DNA_pol3_delta_C"/>
    <property type="match status" value="1"/>
</dbReference>
<comment type="catalytic activity">
    <reaction evidence="8">
        <text>DNA(n) + a 2'-deoxyribonucleoside 5'-triphosphate = DNA(n+1) + diphosphate</text>
        <dbReference type="Rhea" id="RHEA:22508"/>
        <dbReference type="Rhea" id="RHEA-COMP:17339"/>
        <dbReference type="Rhea" id="RHEA-COMP:17340"/>
        <dbReference type="ChEBI" id="CHEBI:33019"/>
        <dbReference type="ChEBI" id="CHEBI:61560"/>
        <dbReference type="ChEBI" id="CHEBI:173112"/>
        <dbReference type="EC" id="2.7.7.7"/>
    </reaction>
</comment>
<feature type="domain" description="DNA polymerase III delta N-terminal" evidence="9">
    <location>
        <begin position="20"/>
        <end position="146"/>
    </location>
</feature>
<evidence type="ECO:0000313" key="12">
    <source>
        <dbReference type="Proteomes" id="UP000198556"/>
    </source>
</evidence>
<protein>
    <recommendedName>
        <fullName evidence="2">DNA polymerase III subunit delta</fullName>
        <ecNumber evidence="1">2.7.7.7</ecNumber>
    </recommendedName>
</protein>
<dbReference type="STRING" id="137733.SAMN05421767_10349"/>
<proteinExistence type="inferred from homology"/>
<evidence type="ECO:0000256" key="5">
    <source>
        <dbReference type="ARBA" id="ARBA00022705"/>
    </source>
</evidence>
<keyword evidence="4" id="KW-0548">Nucleotidyltransferase</keyword>
<dbReference type="InterPro" id="IPR027417">
    <property type="entry name" value="P-loop_NTPase"/>
</dbReference>
<dbReference type="GO" id="GO:0006261">
    <property type="term" value="P:DNA-templated DNA replication"/>
    <property type="evidence" value="ECO:0007669"/>
    <property type="project" value="TreeGrafter"/>
</dbReference>
<evidence type="ECO:0000256" key="7">
    <source>
        <dbReference type="ARBA" id="ARBA00034754"/>
    </source>
</evidence>
<dbReference type="SUPFAM" id="SSF48019">
    <property type="entry name" value="post-AAA+ oligomerization domain-like"/>
    <property type="match status" value="1"/>
</dbReference>
<dbReference type="GO" id="GO:0009360">
    <property type="term" value="C:DNA polymerase III complex"/>
    <property type="evidence" value="ECO:0007669"/>
    <property type="project" value="InterPro"/>
</dbReference>
<dbReference type="GO" id="GO:0003887">
    <property type="term" value="F:DNA-directed DNA polymerase activity"/>
    <property type="evidence" value="ECO:0007669"/>
    <property type="project" value="UniProtKB-KW"/>
</dbReference>
<evidence type="ECO:0000256" key="3">
    <source>
        <dbReference type="ARBA" id="ARBA00022679"/>
    </source>
</evidence>
<dbReference type="NCBIfam" id="TIGR01128">
    <property type="entry name" value="holA"/>
    <property type="match status" value="1"/>
</dbReference>
<gene>
    <name evidence="11" type="ORF">SAMN05421767_10349</name>
</gene>
<dbReference type="GO" id="GO:0003677">
    <property type="term" value="F:DNA binding"/>
    <property type="evidence" value="ECO:0007669"/>
    <property type="project" value="InterPro"/>
</dbReference>
<dbReference type="InterPro" id="IPR048466">
    <property type="entry name" value="DNA_pol3_delta-like_C"/>
</dbReference>
<dbReference type="OrthoDB" id="9775929at2"/>
<dbReference type="Gene3D" id="3.40.50.300">
    <property type="entry name" value="P-loop containing nucleotide triphosphate hydrolases"/>
    <property type="match status" value="1"/>
</dbReference>
<keyword evidence="6" id="KW-0239">DNA-directed DNA polymerase</keyword>
<dbReference type="Gene3D" id="1.10.8.60">
    <property type="match status" value="1"/>
</dbReference>
<keyword evidence="5" id="KW-0235">DNA replication</keyword>
<evidence type="ECO:0000259" key="10">
    <source>
        <dbReference type="Pfam" id="PF21694"/>
    </source>
</evidence>
<dbReference type="AlphaFoldDB" id="A0A1H9HSH5"/>
<dbReference type="EMBL" id="FOGF01000003">
    <property type="protein sequence ID" value="SEQ65290.1"/>
    <property type="molecule type" value="Genomic_DNA"/>
</dbReference>